<dbReference type="InterPro" id="IPR019885">
    <property type="entry name" value="Tscrpt_reg_HTH_AsnC-type_CS"/>
</dbReference>
<dbReference type="GO" id="GO:0043200">
    <property type="term" value="P:response to amino acid"/>
    <property type="evidence" value="ECO:0007669"/>
    <property type="project" value="TreeGrafter"/>
</dbReference>
<evidence type="ECO:0000256" key="1">
    <source>
        <dbReference type="ARBA" id="ARBA00023015"/>
    </source>
</evidence>
<dbReference type="Pfam" id="PF01037">
    <property type="entry name" value="AsnC_trans_reg"/>
    <property type="match status" value="1"/>
</dbReference>
<dbReference type="SUPFAM" id="SSF46785">
    <property type="entry name" value="Winged helix' DNA-binding domain"/>
    <property type="match status" value="2"/>
</dbReference>
<reference evidence="6 7" key="1">
    <citation type="journal article" date="2012" name="BMC Genomics">
        <title>Complete genome sequence of Saccharothrix espanaensis DSM 44229T and comparison to the other completely sequenced Pseudonocardiaceae.</title>
        <authorList>
            <person name="Strobel T."/>
            <person name="Al-Dilaimi A."/>
            <person name="Blom J."/>
            <person name="Gessner A."/>
            <person name="Kalinowski J."/>
            <person name="Luzhetska M."/>
            <person name="Puhler A."/>
            <person name="Szczepanowski R."/>
            <person name="Bechthold A."/>
            <person name="Ruckert C."/>
        </authorList>
    </citation>
    <scope>NUCLEOTIDE SEQUENCE [LARGE SCALE GENOMIC DNA]</scope>
    <source>
        <strain evidence="7">ATCC 51144 / DSM 44229 / JCM 9112 / NBRC 15066 / NRRL 15764</strain>
    </source>
</reference>
<dbReference type="InterPro" id="IPR019888">
    <property type="entry name" value="Tscrpt_reg_AsnC-like"/>
</dbReference>
<dbReference type="GO" id="GO:0005829">
    <property type="term" value="C:cytosol"/>
    <property type="evidence" value="ECO:0007669"/>
    <property type="project" value="TreeGrafter"/>
</dbReference>
<dbReference type="Gene3D" id="1.10.10.10">
    <property type="entry name" value="Winged helix-like DNA-binding domain superfamily/Winged helix DNA-binding domain"/>
    <property type="match status" value="2"/>
</dbReference>
<keyword evidence="1" id="KW-0805">Transcription regulation</keyword>
<dbReference type="KEGG" id="sesp:BN6_52240"/>
<dbReference type="AlphaFoldDB" id="K0K6F3"/>
<accession>K0K6F3</accession>
<proteinExistence type="predicted"/>
<evidence type="ECO:0000256" key="3">
    <source>
        <dbReference type="ARBA" id="ARBA00023163"/>
    </source>
</evidence>
<evidence type="ECO:0000259" key="4">
    <source>
        <dbReference type="Pfam" id="PF01037"/>
    </source>
</evidence>
<dbReference type="RefSeq" id="WP_015102601.1">
    <property type="nucleotide sequence ID" value="NC_019673.1"/>
</dbReference>
<dbReference type="HOGENOM" id="CLU_044190_1_1_11"/>
<dbReference type="EMBL" id="HE804045">
    <property type="protein sequence ID" value="CCH32489.1"/>
    <property type="molecule type" value="Genomic_DNA"/>
</dbReference>
<organism evidence="6 7">
    <name type="scientific">Saccharothrix espanaensis (strain ATCC 51144 / DSM 44229 / JCM 9112 / NBRC 15066 / NRRL 15764)</name>
    <dbReference type="NCBI Taxonomy" id="1179773"/>
    <lineage>
        <taxon>Bacteria</taxon>
        <taxon>Bacillati</taxon>
        <taxon>Actinomycetota</taxon>
        <taxon>Actinomycetes</taxon>
        <taxon>Pseudonocardiales</taxon>
        <taxon>Pseudonocardiaceae</taxon>
        <taxon>Saccharothrix</taxon>
    </lineage>
</organism>
<dbReference type="InterPro" id="IPR036390">
    <property type="entry name" value="WH_DNA-bd_sf"/>
</dbReference>
<sequence>MSSPDGPAPGGWWERASLDARLAAALQANPRVSWRDLAKAVDSSESTVARRVRALTTSGALRTTVVVDSIRTGQGFPVTVYFAVTNKSLRTLADHLVARADVRMVAVLTGRYGLLAEFITPSTQDLATILLDTLTGVDATFETMSEPVLREFKSTVDWSHSLVADLPGVRLPLLDLAPAEEPAPLDAVEEVIAERLRVDGRMSFADLAQATGLSESAVRRRTDALIATGRVHPVTLVDAQLLGFGIQAFAWVDLEPAALADAVRALAARQEVRYVAATAGDSDLLVELTVPAQADLFRFRTEVLGTLPGVRGTRVSINIRTLKRAFLPLEAPGPAGE</sequence>
<feature type="domain" description="HTH asnC-type" evidence="5">
    <location>
        <begin position="18"/>
        <end position="55"/>
    </location>
</feature>
<dbReference type="STRING" id="1179773.BN6_52240"/>
<keyword evidence="2" id="KW-0238">DNA-binding</keyword>
<gene>
    <name evidence="6" type="ordered locus">BN6_52240</name>
</gene>
<dbReference type="SUPFAM" id="SSF54909">
    <property type="entry name" value="Dimeric alpha+beta barrel"/>
    <property type="match status" value="2"/>
</dbReference>
<evidence type="ECO:0000313" key="7">
    <source>
        <dbReference type="Proteomes" id="UP000006281"/>
    </source>
</evidence>
<evidence type="ECO:0000256" key="2">
    <source>
        <dbReference type="ARBA" id="ARBA00023125"/>
    </source>
</evidence>
<dbReference type="InterPro" id="IPR019887">
    <property type="entry name" value="Tscrpt_reg_AsnC/Lrp_C"/>
</dbReference>
<dbReference type="eggNOG" id="COG1522">
    <property type="taxonomic scope" value="Bacteria"/>
</dbReference>
<dbReference type="PANTHER" id="PTHR30154:SF34">
    <property type="entry name" value="TRANSCRIPTIONAL REGULATOR AZLB"/>
    <property type="match status" value="1"/>
</dbReference>
<dbReference type="Proteomes" id="UP000006281">
    <property type="component" value="Chromosome"/>
</dbReference>
<dbReference type="GO" id="GO:0043565">
    <property type="term" value="F:sequence-specific DNA binding"/>
    <property type="evidence" value="ECO:0007669"/>
    <property type="project" value="InterPro"/>
</dbReference>
<dbReference type="InterPro" id="IPR000485">
    <property type="entry name" value="AsnC-type_HTH_dom"/>
</dbReference>
<dbReference type="PATRIC" id="fig|1179773.3.peg.5253"/>
<evidence type="ECO:0000313" key="6">
    <source>
        <dbReference type="EMBL" id="CCH32489.1"/>
    </source>
</evidence>
<evidence type="ECO:0000259" key="5">
    <source>
        <dbReference type="Pfam" id="PF13404"/>
    </source>
</evidence>
<dbReference type="InterPro" id="IPR011008">
    <property type="entry name" value="Dimeric_a/b-barrel"/>
</dbReference>
<dbReference type="Pfam" id="PF13404">
    <property type="entry name" value="HTH_AsnC-type"/>
    <property type="match status" value="2"/>
</dbReference>
<dbReference type="PANTHER" id="PTHR30154">
    <property type="entry name" value="LEUCINE-RESPONSIVE REGULATORY PROTEIN"/>
    <property type="match status" value="1"/>
</dbReference>
<dbReference type="InterPro" id="IPR036388">
    <property type="entry name" value="WH-like_DNA-bd_sf"/>
</dbReference>
<dbReference type="OrthoDB" id="4050641at2"/>
<dbReference type="PRINTS" id="PR00033">
    <property type="entry name" value="HTHASNC"/>
</dbReference>
<keyword evidence="7" id="KW-1185">Reference proteome</keyword>
<feature type="domain" description="Transcription regulator AsnC/Lrp ligand binding" evidence="4">
    <location>
        <begin position="251"/>
        <end position="320"/>
    </location>
</feature>
<dbReference type="PROSITE" id="PS00519">
    <property type="entry name" value="HTH_ASNC_1"/>
    <property type="match status" value="1"/>
</dbReference>
<dbReference type="SMART" id="SM00344">
    <property type="entry name" value="HTH_ASNC"/>
    <property type="match status" value="2"/>
</dbReference>
<keyword evidence="3" id="KW-0804">Transcription</keyword>
<feature type="domain" description="HTH asnC-type" evidence="5">
    <location>
        <begin position="185"/>
        <end position="225"/>
    </location>
</feature>
<protein>
    <recommendedName>
        <fullName evidence="8">Transcriptional regulator, AsnC family</fullName>
    </recommendedName>
</protein>
<dbReference type="Gene3D" id="3.30.70.920">
    <property type="match status" value="2"/>
</dbReference>
<evidence type="ECO:0008006" key="8">
    <source>
        <dbReference type="Google" id="ProtNLM"/>
    </source>
</evidence>
<name>K0K6F3_SACES</name>